<dbReference type="Proteomes" id="UP000076154">
    <property type="component" value="Unassembled WGS sequence"/>
</dbReference>
<protein>
    <submittedName>
        <fullName evidence="1">Uncharacterized protein</fullName>
    </submittedName>
</protein>
<name>A0A369J9X6_HYPMA</name>
<dbReference type="EMBL" id="LUEZ02000112">
    <property type="protein sequence ID" value="RDB17427.1"/>
    <property type="molecule type" value="Genomic_DNA"/>
</dbReference>
<sequence>MGGLSRIEVSHGRTVFAIFRRRIMALVLGFGPLVLRQHRSGFLVMLNREEWADVSMETKTETYSKDRIIRGDGWMCLWRILFRLAPPHSFNDHPPAGLSGSTSIVARRL</sequence>
<gene>
    <name evidence="1" type="ORF">Hypma_001634</name>
</gene>
<evidence type="ECO:0000313" key="1">
    <source>
        <dbReference type="EMBL" id="RDB17427.1"/>
    </source>
</evidence>
<evidence type="ECO:0000313" key="2">
    <source>
        <dbReference type="Proteomes" id="UP000076154"/>
    </source>
</evidence>
<dbReference type="AlphaFoldDB" id="A0A369J9X6"/>
<reference evidence="1" key="1">
    <citation type="submission" date="2018-04" db="EMBL/GenBank/DDBJ databases">
        <title>Whole genome sequencing of Hypsizygus marmoreus.</title>
        <authorList>
            <person name="Choi I.-G."/>
            <person name="Min B."/>
            <person name="Kim J.-G."/>
            <person name="Kim S."/>
            <person name="Oh Y.-L."/>
            <person name="Kong W.-S."/>
            <person name="Park H."/>
            <person name="Jeong J."/>
            <person name="Song E.-S."/>
        </authorList>
    </citation>
    <scope>NUCLEOTIDE SEQUENCE [LARGE SCALE GENOMIC DNA]</scope>
    <source>
        <strain evidence="1">51987-8</strain>
    </source>
</reference>
<organism evidence="1 2">
    <name type="scientific">Hypsizygus marmoreus</name>
    <name type="common">White beech mushroom</name>
    <name type="synonym">Agaricus marmoreus</name>
    <dbReference type="NCBI Taxonomy" id="39966"/>
    <lineage>
        <taxon>Eukaryota</taxon>
        <taxon>Fungi</taxon>
        <taxon>Dikarya</taxon>
        <taxon>Basidiomycota</taxon>
        <taxon>Agaricomycotina</taxon>
        <taxon>Agaricomycetes</taxon>
        <taxon>Agaricomycetidae</taxon>
        <taxon>Agaricales</taxon>
        <taxon>Tricholomatineae</taxon>
        <taxon>Lyophyllaceae</taxon>
        <taxon>Hypsizygus</taxon>
    </lineage>
</organism>
<keyword evidence="2" id="KW-1185">Reference proteome</keyword>
<dbReference type="InParanoid" id="A0A369J9X6"/>
<comment type="caution">
    <text evidence="1">The sequence shown here is derived from an EMBL/GenBank/DDBJ whole genome shotgun (WGS) entry which is preliminary data.</text>
</comment>
<proteinExistence type="predicted"/>
<accession>A0A369J9X6</accession>